<evidence type="ECO:0000313" key="5">
    <source>
        <dbReference type="Proteomes" id="UP000198211"/>
    </source>
</evidence>
<evidence type="ECO:0000259" key="3">
    <source>
        <dbReference type="Pfam" id="PF13359"/>
    </source>
</evidence>
<reference evidence="5" key="1">
    <citation type="submission" date="2017-03" db="EMBL/GenBank/DDBJ databases">
        <title>Phytopthora megakarya and P. palmivora, two closely related causual agents of cacao black pod achieved similar genome size and gene model numbers by different mechanisms.</title>
        <authorList>
            <person name="Ali S."/>
            <person name="Shao J."/>
            <person name="Larry D.J."/>
            <person name="Kronmiller B."/>
            <person name="Shen D."/>
            <person name="Strem M.D."/>
            <person name="Melnick R.L."/>
            <person name="Guiltinan M.J."/>
            <person name="Tyler B.M."/>
            <person name="Meinhardt L.W."/>
            <person name="Bailey B.A."/>
        </authorList>
    </citation>
    <scope>NUCLEOTIDE SEQUENCE [LARGE SCALE GENOMIC DNA]</scope>
    <source>
        <strain evidence="5">zdho120</strain>
    </source>
</reference>
<keyword evidence="2" id="KW-0479">Metal-binding</keyword>
<dbReference type="STRING" id="4795.A0A225VP67"/>
<feature type="domain" description="DDE Tnp4" evidence="3">
    <location>
        <begin position="2"/>
        <end position="80"/>
    </location>
</feature>
<gene>
    <name evidence="4" type="ORF">PHMEG_00020508</name>
</gene>
<comment type="cofactor">
    <cofactor evidence="1">
        <name>a divalent metal cation</name>
        <dbReference type="ChEBI" id="CHEBI:60240"/>
    </cofactor>
</comment>
<dbReference type="EMBL" id="NBNE01003659">
    <property type="protein sequence ID" value="OWZ07142.1"/>
    <property type="molecule type" value="Genomic_DNA"/>
</dbReference>
<proteinExistence type="predicted"/>
<keyword evidence="5" id="KW-1185">Reference proteome</keyword>
<evidence type="ECO:0000313" key="4">
    <source>
        <dbReference type="EMBL" id="OWZ07142.1"/>
    </source>
</evidence>
<accession>A0A225VP67</accession>
<organism evidence="4 5">
    <name type="scientific">Phytophthora megakarya</name>
    <dbReference type="NCBI Taxonomy" id="4795"/>
    <lineage>
        <taxon>Eukaryota</taxon>
        <taxon>Sar</taxon>
        <taxon>Stramenopiles</taxon>
        <taxon>Oomycota</taxon>
        <taxon>Peronosporomycetes</taxon>
        <taxon>Peronosporales</taxon>
        <taxon>Peronosporaceae</taxon>
        <taxon>Phytophthora</taxon>
    </lineage>
</organism>
<sequence length="81" mass="9623">MEGRRHDIAMLRESKLMQYFDDHAALFMGRFLYGDPAYGVQKYMLSGYKGNISDPFERAFNKEMSRVRESVEWNFKCLKTL</sequence>
<evidence type="ECO:0000256" key="2">
    <source>
        <dbReference type="ARBA" id="ARBA00022723"/>
    </source>
</evidence>
<name>A0A225VP67_9STRA</name>
<comment type="caution">
    <text evidence="4">The sequence shown here is derived from an EMBL/GenBank/DDBJ whole genome shotgun (WGS) entry which is preliminary data.</text>
</comment>
<dbReference type="Proteomes" id="UP000198211">
    <property type="component" value="Unassembled WGS sequence"/>
</dbReference>
<dbReference type="GO" id="GO:0046872">
    <property type="term" value="F:metal ion binding"/>
    <property type="evidence" value="ECO:0007669"/>
    <property type="project" value="UniProtKB-KW"/>
</dbReference>
<protein>
    <recommendedName>
        <fullName evidence="3">DDE Tnp4 domain-containing protein</fullName>
    </recommendedName>
</protein>
<dbReference type="InterPro" id="IPR027806">
    <property type="entry name" value="HARBI1_dom"/>
</dbReference>
<dbReference type="AlphaFoldDB" id="A0A225VP67"/>
<dbReference type="Pfam" id="PF13359">
    <property type="entry name" value="DDE_Tnp_4"/>
    <property type="match status" value="1"/>
</dbReference>
<dbReference type="OrthoDB" id="127845at2759"/>
<evidence type="ECO:0000256" key="1">
    <source>
        <dbReference type="ARBA" id="ARBA00001968"/>
    </source>
</evidence>